<dbReference type="Pfam" id="PF11305">
    <property type="entry name" value="DUF3107"/>
    <property type="match status" value="1"/>
</dbReference>
<keyword evidence="1" id="KW-0547">Nucleotide-binding</keyword>
<organism evidence="1 2">
    <name type="scientific">Enteractinococcus helveticum</name>
    <dbReference type="NCBI Taxonomy" id="1837282"/>
    <lineage>
        <taxon>Bacteria</taxon>
        <taxon>Bacillati</taxon>
        <taxon>Actinomycetota</taxon>
        <taxon>Actinomycetes</taxon>
        <taxon>Micrococcales</taxon>
        <taxon>Micrococcaceae</taxon>
    </lineage>
</organism>
<reference evidence="1 2" key="1">
    <citation type="submission" date="2016-04" db="EMBL/GenBank/DDBJ databases">
        <title>First whole genome shotgun sequence of the bacterium Enteractinococcus sp. strain UASWS1574.</title>
        <authorList>
            <person name="Crovadore J."/>
            <person name="Chablais R."/>
            <person name="Lefort F."/>
        </authorList>
    </citation>
    <scope>NUCLEOTIDE SEQUENCE [LARGE SCALE GENOMIC DNA]</scope>
    <source>
        <strain evidence="1 2">UASWS1574</strain>
    </source>
</reference>
<dbReference type="EMBL" id="LXEY01000022">
    <property type="protein sequence ID" value="OAV59461.1"/>
    <property type="molecule type" value="Genomic_DNA"/>
</dbReference>
<dbReference type="OrthoDB" id="3268468at2"/>
<proteinExistence type="predicted"/>
<dbReference type="AlphaFoldDB" id="A0A1B7LWQ0"/>
<keyword evidence="2" id="KW-1185">Reference proteome</keyword>
<evidence type="ECO:0000313" key="1">
    <source>
        <dbReference type="EMBL" id="OAV59461.1"/>
    </source>
</evidence>
<comment type="caution">
    <text evidence="1">The sequence shown here is derived from an EMBL/GenBank/DDBJ whole genome shotgun (WGS) entry which is preliminary data.</text>
</comment>
<name>A0A1B7LWQ0_9MICC</name>
<dbReference type="InterPro" id="IPR021456">
    <property type="entry name" value="DUF3107"/>
</dbReference>
<evidence type="ECO:0000313" key="2">
    <source>
        <dbReference type="Proteomes" id="UP000078292"/>
    </source>
</evidence>
<keyword evidence="1" id="KW-0067">ATP-binding</keyword>
<dbReference type="GO" id="GO:0005524">
    <property type="term" value="F:ATP binding"/>
    <property type="evidence" value="ECO:0007669"/>
    <property type="project" value="UniProtKB-KW"/>
</dbReference>
<dbReference type="STRING" id="1837282.A6F49_16605"/>
<gene>
    <name evidence="1" type="ORF">A6F49_16605</name>
</gene>
<protein>
    <submittedName>
        <fullName evidence="1">ATP-binding protein</fullName>
    </submittedName>
</protein>
<sequence>MEIRIGIQNVAREIAFETEMSKEDVTEKVRAAVNDNANLELTDNKGGTIIVPAGVLGYVEIGDATARRVGFIAG</sequence>
<accession>A0A1B7LWQ0</accession>
<dbReference type="Proteomes" id="UP000078292">
    <property type="component" value="Unassembled WGS sequence"/>
</dbReference>